<dbReference type="VEuPathDB" id="FungiDB:MELLADRAFT_78608"/>
<dbReference type="AlphaFoldDB" id="F4RWH4"/>
<name>F4RWH4_MELLP</name>
<keyword evidence="5 17" id="KW-0732">Signal</keyword>
<keyword evidence="6" id="KW-0136">Cellulose degradation</keyword>
<dbReference type="GeneID" id="18933139"/>
<keyword evidence="7" id="KW-0560">Oxidoreductase</keyword>
<dbReference type="PROSITE" id="PS52012">
    <property type="entry name" value="CFEM"/>
    <property type="match status" value="1"/>
</dbReference>
<dbReference type="GO" id="GO:0046872">
    <property type="term" value="F:metal ion binding"/>
    <property type="evidence" value="ECO:0007669"/>
    <property type="project" value="UniProtKB-KW"/>
</dbReference>
<evidence type="ECO:0000259" key="18">
    <source>
        <dbReference type="PROSITE" id="PS52012"/>
    </source>
</evidence>
<dbReference type="GO" id="GO:0005576">
    <property type="term" value="C:extracellular region"/>
    <property type="evidence" value="ECO:0007669"/>
    <property type="project" value="UniProtKB-SubCell"/>
</dbReference>
<dbReference type="eggNOG" id="ENOG502SK4K">
    <property type="taxonomic scope" value="Eukaryota"/>
</dbReference>
<reference evidence="20" key="1">
    <citation type="journal article" date="2011" name="Proc. Natl. Acad. Sci. U.S.A.">
        <title>Obligate biotrophy features unraveled by the genomic analysis of rust fungi.</title>
        <authorList>
            <person name="Duplessis S."/>
            <person name="Cuomo C.A."/>
            <person name="Lin Y.-C."/>
            <person name="Aerts A."/>
            <person name="Tisserant E."/>
            <person name="Veneault-Fourrey C."/>
            <person name="Joly D.L."/>
            <person name="Hacquard S."/>
            <person name="Amselem J."/>
            <person name="Cantarel B.L."/>
            <person name="Chiu R."/>
            <person name="Coutinho P.M."/>
            <person name="Feau N."/>
            <person name="Field M."/>
            <person name="Frey P."/>
            <person name="Gelhaye E."/>
            <person name="Goldberg J."/>
            <person name="Grabherr M.G."/>
            <person name="Kodira C.D."/>
            <person name="Kohler A."/>
            <person name="Kuees U."/>
            <person name="Lindquist E.A."/>
            <person name="Lucas S.M."/>
            <person name="Mago R."/>
            <person name="Mauceli E."/>
            <person name="Morin E."/>
            <person name="Murat C."/>
            <person name="Pangilinan J.L."/>
            <person name="Park R."/>
            <person name="Pearson M."/>
            <person name="Quesneville H."/>
            <person name="Rouhier N."/>
            <person name="Sakthikumar S."/>
            <person name="Salamov A.A."/>
            <person name="Schmutz J."/>
            <person name="Selles B."/>
            <person name="Shapiro H."/>
            <person name="Tanguay P."/>
            <person name="Tuskan G.A."/>
            <person name="Henrissat B."/>
            <person name="Van de Peer Y."/>
            <person name="Rouze P."/>
            <person name="Ellis J.G."/>
            <person name="Dodds P.N."/>
            <person name="Schein J.E."/>
            <person name="Zhong S."/>
            <person name="Hamelin R.C."/>
            <person name="Grigoriev I.V."/>
            <person name="Szabo L.J."/>
            <person name="Martin F."/>
        </authorList>
    </citation>
    <scope>NUCLEOTIDE SEQUENCE [LARGE SCALE GENOMIC DNA]</scope>
    <source>
        <strain evidence="20">98AG31 / pathotype 3-4-7</strain>
    </source>
</reference>
<evidence type="ECO:0000256" key="13">
    <source>
        <dbReference type="ARBA" id="ARBA00044502"/>
    </source>
</evidence>
<comment type="catalytic activity">
    <reaction evidence="14">
        <text>[(1-&gt;4)-beta-D-glucosyl]n+m + reduced acceptor + O2 = 4-dehydro-beta-D-glucosyl-[(1-&gt;4)-beta-D-glucosyl]n-1 + [(1-&gt;4)-beta-D-glucosyl]m + acceptor + H2O.</text>
        <dbReference type="EC" id="1.14.99.56"/>
    </reaction>
</comment>
<evidence type="ECO:0000313" key="19">
    <source>
        <dbReference type="EMBL" id="EGG03285.1"/>
    </source>
</evidence>
<feature type="compositionally biased region" description="Low complexity" evidence="16">
    <location>
        <begin position="293"/>
        <end position="304"/>
    </location>
</feature>
<evidence type="ECO:0000256" key="3">
    <source>
        <dbReference type="ARBA" id="ARBA00022525"/>
    </source>
</evidence>
<keyword evidence="3" id="KW-0964">Secreted</keyword>
<dbReference type="Gene3D" id="2.70.50.70">
    <property type="match status" value="1"/>
</dbReference>
<keyword evidence="4" id="KW-0479">Metal-binding</keyword>
<evidence type="ECO:0000256" key="14">
    <source>
        <dbReference type="ARBA" id="ARBA00045077"/>
    </source>
</evidence>
<evidence type="ECO:0000256" key="4">
    <source>
        <dbReference type="ARBA" id="ARBA00022723"/>
    </source>
</evidence>
<dbReference type="InParanoid" id="F4RWH4"/>
<evidence type="ECO:0000256" key="17">
    <source>
        <dbReference type="SAM" id="SignalP"/>
    </source>
</evidence>
<keyword evidence="11" id="KW-0119">Carbohydrate metabolism</keyword>
<dbReference type="PANTHER" id="PTHR33353:SF10">
    <property type="entry name" value="ENDO-BETA-1,4-GLUCANASE D"/>
    <property type="match status" value="1"/>
</dbReference>
<feature type="region of interest" description="Disordered" evidence="16">
    <location>
        <begin position="418"/>
        <end position="448"/>
    </location>
</feature>
<feature type="signal peptide" evidence="17">
    <location>
        <begin position="1"/>
        <end position="26"/>
    </location>
</feature>
<evidence type="ECO:0000256" key="1">
    <source>
        <dbReference type="ARBA" id="ARBA00001973"/>
    </source>
</evidence>
<dbReference type="EMBL" id="GL883125">
    <property type="protein sequence ID" value="EGG03285.1"/>
    <property type="molecule type" value="Genomic_DNA"/>
</dbReference>
<evidence type="ECO:0000256" key="8">
    <source>
        <dbReference type="ARBA" id="ARBA00023008"/>
    </source>
</evidence>
<evidence type="ECO:0000256" key="2">
    <source>
        <dbReference type="ARBA" id="ARBA00004613"/>
    </source>
</evidence>
<dbReference type="SMART" id="SM00747">
    <property type="entry name" value="CFEM"/>
    <property type="match status" value="1"/>
</dbReference>
<comment type="subcellular location">
    <subcellularLocation>
        <location evidence="2">Secreted</location>
    </subcellularLocation>
</comment>
<organism evidence="20">
    <name type="scientific">Melampsora larici-populina (strain 98AG31 / pathotype 3-4-7)</name>
    <name type="common">Poplar leaf rust fungus</name>
    <dbReference type="NCBI Taxonomy" id="747676"/>
    <lineage>
        <taxon>Eukaryota</taxon>
        <taxon>Fungi</taxon>
        <taxon>Dikarya</taxon>
        <taxon>Basidiomycota</taxon>
        <taxon>Pucciniomycotina</taxon>
        <taxon>Pucciniomycetes</taxon>
        <taxon>Pucciniales</taxon>
        <taxon>Melampsoraceae</taxon>
        <taxon>Melampsora</taxon>
    </lineage>
</organism>
<accession>F4RWH4</accession>
<dbReference type="Proteomes" id="UP000001072">
    <property type="component" value="Unassembled WGS sequence"/>
</dbReference>
<evidence type="ECO:0000256" key="11">
    <source>
        <dbReference type="ARBA" id="ARBA00023277"/>
    </source>
</evidence>
<dbReference type="EC" id="1.14.99.56" evidence="15"/>
<feature type="chain" id="PRO_5003315629" description="lytic cellulose monooxygenase (C4-dehydrogenating)" evidence="17">
    <location>
        <begin position="27"/>
        <end position="448"/>
    </location>
</feature>
<feature type="compositionally biased region" description="Basic residues" evidence="16">
    <location>
        <begin position="427"/>
        <end position="436"/>
    </location>
</feature>
<evidence type="ECO:0000256" key="9">
    <source>
        <dbReference type="ARBA" id="ARBA00023033"/>
    </source>
</evidence>
<keyword evidence="9" id="KW-0503">Monooxygenase</keyword>
<dbReference type="InterPro" id="IPR049892">
    <property type="entry name" value="AA9"/>
</dbReference>
<dbReference type="Pfam" id="PF03443">
    <property type="entry name" value="AA9"/>
    <property type="match status" value="1"/>
</dbReference>
<dbReference type="InterPro" id="IPR005103">
    <property type="entry name" value="AA9_LPMO"/>
</dbReference>
<dbReference type="GO" id="GO:0030245">
    <property type="term" value="P:cellulose catabolic process"/>
    <property type="evidence" value="ECO:0007669"/>
    <property type="project" value="UniProtKB-KW"/>
</dbReference>
<dbReference type="RefSeq" id="XP_007413420.1">
    <property type="nucleotide sequence ID" value="XM_007413358.1"/>
</dbReference>
<keyword evidence="10" id="KW-1015">Disulfide bond</keyword>
<sequence length="448" mass="47645">MCRSNLSTLATFAGALMFLNFQSVFAHVYIKSWKSTTENNFQLAQKQPASKTAYRDASGNIGWIGSNFLSGDRAIVCGASQTPYARVASPGGKYFSDASEAVGQTLNVSAGGKITLVAAGDAGKGFPHPKGHIQAYLGYCGASSTACQKFDASSAYYFKIQEVKNGVQEKLRPAMNYDLDGNLWEVPIPSDVPQGSYIFRFEIIAFDQSNESEGHQDQYYPSCGQIYVTSNVQTKTLKSFSAVRFPGAYQNGNIKQASAPGPAVIQQGSSYAVVETSSNGVLKAKSMAIKSTNATETSATSTSQDTDDTVDSANSTSSSSKSENVSDQTKSNSSSTQGSTGICLSQLIPSCAKMCLAKKHEEASSLAAGCSVTDGKCLCSARNFVQAYENCARDHCAAGAELTSAVSAFTSQCKTLTKQNSGSHASSTRRHRRHHPYSSGPSARPHRR</sequence>
<evidence type="ECO:0000256" key="10">
    <source>
        <dbReference type="ARBA" id="ARBA00023157"/>
    </source>
</evidence>
<protein>
    <recommendedName>
        <fullName evidence="15">lytic cellulose monooxygenase (C4-dehydrogenating)</fullName>
        <ecNumber evidence="15">1.14.99.56</ecNumber>
    </recommendedName>
</protein>
<comment type="cofactor">
    <cofactor evidence="1">
        <name>Cu(2+)</name>
        <dbReference type="ChEBI" id="CHEBI:29036"/>
    </cofactor>
</comment>
<dbReference type="Pfam" id="PF05730">
    <property type="entry name" value="CFEM"/>
    <property type="match status" value="1"/>
</dbReference>
<dbReference type="PANTHER" id="PTHR33353">
    <property type="entry name" value="PUTATIVE (AFU_ORTHOLOGUE AFUA_1G12560)-RELATED"/>
    <property type="match status" value="1"/>
</dbReference>
<dbReference type="OrthoDB" id="4849160at2759"/>
<evidence type="ECO:0000256" key="6">
    <source>
        <dbReference type="ARBA" id="ARBA00023001"/>
    </source>
</evidence>
<keyword evidence="12" id="KW-0624">Polysaccharide degradation</keyword>
<feature type="compositionally biased region" description="Low complexity" evidence="16">
    <location>
        <begin position="311"/>
        <end position="327"/>
    </location>
</feature>
<proteinExistence type="inferred from homology"/>
<evidence type="ECO:0000256" key="5">
    <source>
        <dbReference type="ARBA" id="ARBA00022729"/>
    </source>
</evidence>
<dbReference type="InterPro" id="IPR008427">
    <property type="entry name" value="Extracellular_membr_CFEM_dom"/>
</dbReference>
<evidence type="ECO:0000256" key="12">
    <source>
        <dbReference type="ARBA" id="ARBA00023326"/>
    </source>
</evidence>
<evidence type="ECO:0000313" key="20">
    <source>
        <dbReference type="Proteomes" id="UP000001072"/>
    </source>
</evidence>
<keyword evidence="20" id="KW-1185">Reference proteome</keyword>
<gene>
    <name evidence="19" type="ORF">MELLADRAFT_78608</name>
</gene>
<dbReference type="GO" id="GO:0004497">
    <property type="term" value="F:monooxygenase activity"/>
    <property type="evidence" value="ECO:0007669"/>
    <property type="project" value="UniProtKB-KW"/>
</dbReference>
<feature type="domain" description="CFEM" evidence="18">
    <location>
        <begin position="322"/>
        <end position="440"/>
    </location>
</feature>
<evidence type="ECO:0000256" key="15">
    <source>
        <dbReference type="ARBA" id="ARBA00047174"/>
    </source>
</evidence>
<feature type="compositionally biased region" description="Polar residues" evidence="16">
    <location>
        <begin position="328"/>
        <end position="340"/>
    </location>
</feature>
<keyword evidence="8" id="KW-0186">Copper</keyword>
<dbReference type="HOGENOM" id="CLU_060387_0_0_1"/>
<dbReference type="KEGG" id="mlr:MELLADRAFT_78608"/>
<feature type="region of interest" description="Disordered" evidence="16">
    <location>
        <begin position="293"/>
        <end position="340"/>
    </location>
</feature>
<evidence type="ECO:0000256" key="16">
    <source>
        <dbReference type="SAM" id="MobiDB-lite"/>
    </source>
</evidence>
<evidence type="ECO:0000256" key="7">
    <source>
        <dbReference type="ARBA" id="ARBA00023002"/>
    </source>
</evidence>
<comment type="similarity">
    <text evidence="13">Belongs to the polysaccharide monooxygenase AA9 family.</text>
</comment>